<accession>A0AA86QAA1</accession>
<gene>
    <name evidence="1" type="ORF">HINF_LOCUS42875</name>
    <name evidence="2" type="ORF">HINF_LOCUS64887</name>
</gene>
<reference evidence="1" key="1">
    <citation type="submission" date="2023-06" db="EMBL/GenBank/DDBJ databases">
        <authorList>
            <person name="Kurt Z."/>
        </authorList>
    </citation>
    <scope>NUCLEOTIDE SEQUENCE</scope>
</reference>
<organism evidence="1">
    <name type="scientific">Hexamita inflata</name>
    <dbReference type="NCBI Taxonomy" id="28002"/>
    <lineage>
        <taxon>Eukaryota</taxon>
        <taxon>Metamonada</taxon>
        <taxon>Diplomonadida</taxon>
        <taxon>Hexamitidae</taxon>
        <taxon>Hexamitinae</taxon>
        <taxon>Hexamita</taxon>
    </lineage>
</organism>
<name>A0AA86QAA1_9EUKA</name>
<protein>
    <submittedName>
        <fullName evidence="2">Hypothetical_protein</fullName>
    </submittedName>
</protein>
<evidence type="ECO:0000313" key="3">
    <source>
        <dbReference type="Proteomes" id="UP001642409"/>
    </source>
</evidence>
<keyword evidence="3" id="KW-1185">Reference proteome</keyword>
<dbReference type="Proteomes" id="UP001642409">
    <property type="component" value="Unassembled WGS sequence"/>
</dbReference>
<evidence type="ECO:0000313" key="2">
    <source>
        <dbReference type="EMBL" id="CAL6089553.1"/>
    </source>
</evidence>
<comment type="caution">
    <text evidence="1">The sequence shown here is derived from an EMBL/GenBank/DDBJ whole genome shotgun (WGS) entry which is preliminary data.</text>
</comment>
<evidence type="ECO:0000313" key="1">
    <source>
        <dbReference type="EMBL" id="CAI9955230.1"/>
    </source>
</evidence>
<dbReference type="EMBL" id="CATOUU010000861">
    <property type="protein sequence ID" value="CAI9955230.1"/>
    <property type="molecule type" value="Genomic_DNA"/>
</dbReference>
<dbReference type="AlphaFoldDB" id="A0AA86QAA1"/>
<sequence length="216" mass="25416">MKVNMNLSISTKTPDIKVPFSNQRPKSAPIQKYGYEQPQNSVNKVNQFQVAFQNTQFESNSVQHKFLQKELYQETLRRVNTSEVFAVKPEQQDEPLFKPKAVPIQHNIQRSISRKNKEDQWVQSLFRVEQLYEYGSQIRKYSTRQNVTQFQNSIVQTVNRTPLTAYSEGFKKQSLTKTNDIEYNKQLLHVQKQCTKKSYCLQIKLSEALKKTKYVL</sequence>
<dbReference type="EMBL" id="CAXDID020000420">
    <property type="protein sequence ID" value="CAL6089553.1"/>
    <property type="molecule type" value="Genomic_DNA"/>
</dbReference>
<reference evidence="2 3" key="2">
    <citation type="submission" date="2024-07" db="EMBL/GenBank/DDBJ databases">
        <authorList>
            <person name="Akdeniz Z."/>
        </authorList>
    </citation>
    <scope>NUCLEOTIDE SEQUENCE [LARGE SCALE GENOMIC DNA]</scope>
</reference>
<proteinExistence type="predicted"/>